<feature type="non-terminal residue" evidence="1">
    <location>
        <position position="1"/>
    </location>
</feature>
<organism evidence="1 2">
    <name type="scientific">Sphenostylis stenocarpa</name>
    <dbReference type="NCBI Taxonomy" id="92480"/>
    <lineage>
        <taxon>Eukaryota</taxon>
        <taxon>Viridiplantae</taxon>
        <taxon>Streptophyta</taxon>
        <taxon>Embryophyta</taxon>
        <taxon>Tracheophyta</taxon>
        <taxon>Spermatophyta</taxon>
        <taxon>Magnoliopsida</taxon>
        <taxon>eudicotyledons</taxon>
        <taxon>Gunneridae</taxon>
        <taxon>Pentapetalae</taxon>
        <taxon>rosids</taxon>
        <taxon>fabids</taxon>
        <taxon>Fabales</taxon>
        <taxon>Fabaceae</taxon>
        <taxon>Papilionoideae</taxon>
        <taxon>50 kb inversion clade</taxon>
        <taxon>NPAAA clade</taxon>
        <taxon>indigoferoid/millettioid clade</taxon>
        <taxon>Phaseoleae</taxon>
        <taxon>Sphenostylis</taxon>
    </lineage>
</organism>
<dbReference type="AlphaFoldDB" id="A0AA86SA28"/>
<dbReference type="Gramene" id="rna-AYBTSS11_LOCUS13615">
    <property type="protein sequence ID" value="CAJ1949226.1"/>
    <property type="gene ID" value="gene-AYBTSS11_LOCUS13615"/>
</dbReference>
<evidence type="ECO:0000313" key="2">
    <source>
        <dbReference type="Proteomes" id="UP001189624"/>
    </source>
</evidence>
<gene>
    <name evidence="1" type="ORF">AYBTSS11_LOCUS13615</name>
</gene>
<keyword evidence="2" id="KW-1185">Reference proteome</keyword>
<accession>A0AA86SA28</accession>
<proteinExistence type="predicted"/>
<sequence length="94" mass="10380">CVRCSGTRSNKQIVVLSIIAGSLGGRVYNCTERKLSTGKTGYVFSRCVVTGVRTGFRLSQRVKWAGELKNEGAEQFRVTPSLIQNHTDLAFLKE</sequence>
<name>A0AA86SA28_9FABA</name>
<dbReference type="Proteomes" id="UP001189624">
    <property type="component" value="Chromosome 4"/>
</dbReference>
<reference evidence="1" key="1">
    <citation type="submission" date="2023-10" db="EMBL/GenBank/DDBJ databases">
        <authorList>
            <person name="Domelevo Entfellner J.-B."/>
        </authorList>
    </citation>
    <scope>NUCLEOTIDE SEQUENCE</scope>
</reference>
<dbReference type="EMBL" id="OY731401">
    <property type="protein sequence ID" value="CAJ1949226.1"/>
    <property type="molecule type" value="Genomic_DNA"/>
</dbReference>
<evidence type="ECO:0000313" key="1">
    <source>
        <dbReference type="EMBL" id="CAJ1949226.1"/>
    </source>
</evidence>
<protein>
    <submittedName>
        <fullName evidence="1">Uncharacterized protein</fullName>
    </submittedName>
</protein>